<gene>
    <name evidence="2" type="ORF">HHL24_17660</name>
</gene>
<evidence type="ECO:0000313" key="2">
    <source>
        <dbReference type="EMBL" id="NML99755.1"/>
    </source>
</evidence>
<evidence type="ECO:0000256" key="1">
    <source>
        <dbReference type="SAM" id="SignalP"/>
    </source>
</evidence>
<name>A0A848IGB6_9BURK</name>
<sequence length="270" mass="28694">MMRIFCLLAASLAVIHSHAAPLDHGDLVTIPTRDGVTQSVFVESPSSNPPWVIALFGGTPGALHLDATGATTLRGNFVIRSARHWVEQGDAVALVDTPSDHPNGVDDTFRLSKESFTDTQAVVAALRQRFPHSKIALVSTSAGTMSVGNALDRDPTVADAFVLTSPVTVPHKGSPSLASLGFDSVRSSKYRVLTVSNADDGCVSSPAFSGKRFAQRNDFDYVEVESSEGAGDRGEQCGAHSPHGFLGIEKEVLGDISDWLKGSRSLPNRR</sequence>
<dbReference type="Gene3D" id="3.40.50.1820">
    <property type="entry name" value="alpha/beta hydrolase"/>
    <property type="match status" value="1"/>
</dbReference>
<organism evidence="2 3">
    <name type="scientific">Paraburkholderia polaris</name>
    <dbReference type="NCBI Taxonomy" id="2728848"/>
    <lineage>
        <taxon>Bacteria</taxon>
        <taxon>Pseudomonadati</taxon>
        <taxon>Pseudomonadota</taxon>
        <taxon>Betaproteobacteria</taxon>
        <taxon>Burkholderiales</taxon>
        <taxon>Burkholderiaceae</taxon>
        <taxon>Paraburkholderia</taxon>
    </lineage>
</organism>
<comment type="caution">
    <text evidence="2">The sequence shown here is derived from an EMBL/GenBank/DDBJ whole genome shotgun (WGS) entry which is preliminary data.</text>
</comment>
<dbReference type="EMBL" id="JABBGJ010000017">
    <property type="protein sequence ID" value="NML99755.1"/>
    <property type="molecule type" value="Genomic_DNA"/>
</dbReference>
<proteinExistence type="predicted"/>
<feature type="signal peptide" evidence="1">
    <location>
        <begin position="1"/>
        <end position="19"/>
    </location>
</feature>
<keyword evidence="3" id="KW-1185">Reference proteome</keyword>
<feature type="chain" id="PRO_5032855166" description="Alpha/beta hydrolase" evidence="1">
    <location>
        <begin position="20"/>
        <end position="270"/>
    </location>
</feature>
<dbReference type="Proteomes" id="UP000544134">
    <property type="component" value="Unassembled WGS sequence"/>
</dbReference>
<dbReference type="AlphaFoldDB" id="A0A848IGB6"/>
<keyword evidence="1" id="KW-0732">Signal</keyword>
<evidence type="ECO:0008006" key="4">
    <source>
        <dbReference type="Google" id="ProtNLM"/>
    </source>
</evidence>
<protein>
    <recommendedName>
        <fullName evidence="4">Alpha/beta hydrolase</fullName>
    </recommendedName>
</protein>
<accession>A0A848IGB6</accession>
<dbReference type="SUPFAM" id="SSF53474">
    <property type="entry name" value="alpha/beta-Hydrolases"/>
    <property type="match status" value="1"/>
</dbReference>
<evidence type="ECO:0000313" key="3">
    <source>
        <dbReference type="Proteomes" id="UP000544134"/>
    </source>
</evidence>
<reference evidence="2 3" key="1">
    <citation type="submission" date="2020-04" db="EMBL/GenBank/DDBJ databases">
        <title>Paraburkholderia sp. RP-4-7 isolated from soil.</title>
        <authorList>
            <person name="Dahal R.H."/>
        </authorList>
    </citation>
    <scope>NUCLEOTIDE SEQUENCE [LARGE SCALE GENOMIC DNA]</scope>
    <source>
        <strain evidence="2 3">RP-4-7</strain>
    </source>
</reference>
<dbReference type="InterPro" id="IPR029058">
    <property type="entry name" value="AB_hydrolase_fold"/>
</dbReference>